<organism evidence="4 5">
    <name type="scientific">Oleoguttula mirabilis</name>
    <dbReference type="NCBI Taxonomy" id="1507867"/>
    <lineage>
        <taxon>Eukaryota</taxon>
        <taxon>Fungi</taxon>
        <taxon>Dikarya</taxon>
        <taxon>Ascomycota</taxon>
        <taxon>Pezizomycotina</taxon>
        <taxon>Dothideomycetes</taxon>
        <taxon>Dothideomycetidae</taxon>
        <taxon>Mycosphaerellales</taxon>
        <taxon>Teratosphaeriaceae</taxon>
        <taxon>Oleoguttula</taxon>
    </lineage>
</organism>
<gene>
    <name evidence="4" type="ORF">LTR36_007886</name>
</gene>
<dbReference type="PANTHER" id="PTHR43861:SF1">
    <property type="entry name" value="TRANS-ACONITATE 2-METHYLTRANSFERASE"/>
    <property type="match status" value="1"/>
</dbReference>
<keyword evidence="1" id="KW-0489">Methyltransferase</keyword>
<dbReference type="EMBL" id="JAVFHQ010000051">
    <property type="protein sequence ID" value="KAK4541589.1"/>
    <property type="molecule type" value="Genomic_DNA"/>
</dbReference>
<dbReference type="AlphaFoldDB" id="A0AAV9J9D3"/>
<dbReference type="GO" id="GO:0032259">
    <property type="term" value="P:methylation"/>
    <property type="evidence" value="ECO:0007669"/>
    <property type="project" value="UniProtKB-KW"/>
</dbReference>
<reference evidence="4 5" key="1">
    <citation type="submission" date="2021-11" db="EMBL/GenBank/DDBJ databases">
        <title>Black yeast isolated from Biological Soil Crust.</title>
        <authorList>
            <person name="Kurbessoian T."/>
        </authorList>
    </citation>
    <scope>NUCLEOTIDE SEQUENCE [LARGE SCALE GENOMIC DNA]</scope>
    <source>
        <strain evidence="4 5">CCFEE 5522</strain>
    </source>
</reference>
<accession>A0AAV9J9D3</accession>
<dbReference type="Proteomes" id="UP001324427">
    <property type="component" value="Unassembled WGS sequence"/>
</dbReference>
<keyword evidence="2" id="KW-0808">Transferase</keyword>
<protein>
    <recommendedName>
        <fullName evidence="3">Methyltransferase domain-containing protein</fullName>
    </recommendedName>
</protein>
<evidence type="ECO:0000256" key="1">
    <source>
        <dbReference type="ARBA" id="ARBA00022603"/>
    </source>
</evidence>
<dbReference type="Gene3D" id="3.40.50.150">
    <property type="entry name" value="Vaccinia Virus protein VP39"/>
    <property type="match status" value="1"/>
</dbReference>
<name>A0AAV9J9D3_9PEZI</name>
<evidence type="ECO:0000259" key="3">
    <source>
        <dbReference type="Pfam" id="PF13649"/>
    </source>
</evidence>
<evidence type="ECO:0000313" key="5">
    <source>
        <dbReference type="Proteomes" id="UP001324427"/>
    </source>
</evidence>
<dbReference type="SUPFAM" id="SSF53335">
    <property type="entry name" value="S-adenosyl-L-methionine-dependent methyltransferases"/>
    <property type="match status" value="1"/>
</dbReference>
<sequence>MQSSGYSAADTFDDVGEAYQVAFDRVPAQVRSLDWILTQLPRKSVVLDVGCGTGKPACEMLAGAGHNVTGIDISPKMIEVARRQLPSAKFMVADSRVWEPPHGEAYDGIVSYFSWIAGVKQNDIRVFFQRAYGWLKPGGAFVFGTVTVPGEDMAINWMGRDVIASSLNAEETIAAIKEAGFVVEKDEREMYLPRVAEAGLCDAEDAEEEPHLFVYARKAT</sequence>
<evidence type="ECO:0000256" key="2">
    <source>
        <dbReference type="ARBA" id="ARBA00022679"/>
    </source>
</evidence>
<feature type="domain" description="Methyltransferase" evidence="3">
    <location>
        <begin position="46"/>
        <end position="139"/>
    </location>
</feature>
<comment type="caution">
    <text evidence="4">The sequence shown here is derived from an EMBL/GenBank/DDBJ whole genome shotgun (WGS) entry which is preliminary data.</text>
</comment>
<dbReference type="CDD" id="cd02440">
    <property type="entry name" value="AdoMet_MTases"/>
    <property type="match status" value="1"/>
</dbReference>
<dbReference type="InterPro" id="IPR029063">
    <property type="entry name" value="SAM-dependent_MTases_sf"/>
</dbReference>
<dbReference type="GO" id="GO:0008168">
    <property type="term" value="F:methyltransferase activity"/>
    <property type="evidence" value="ECO:0007669"/>
    <property type="project" value="UniProtKB-KW"/>
</dbReference>
<evidence type="ECO:0000313" key="4">
    <source>
        <dbReference type="EMBL" id="KAK4541589.1"/>
    </source>
</evidence>
<keyword evidence="5" id="KW-1185">Reference proteome</keyword>
<dbReference type="PANTHER" id="PTHR43861">
    <property type="entry name" value="TRANS-ACONITATE 2-METHYLTRANSFERASE-RELATED"/>
    <property type="match status" value="1"/>
</dbReference>
<proteinExistence type="predicted"/>
<dbReference type="InterPro" id="IPR041698">
    <property type="entry name" value="Methyltransf_25"/>
</dbReference>
<dbReference type="Pfam" id="PF13649">
    <property type="entry name" value="Methyltransf_25"/>
    <property type="match status" value="1"/>
</dbReference>